<gene>
    <name evidence="1" type="ORF">NCTC12195_01367</name>
</gene>
<dbReference type="AlphaFoldDB" id="A0A380FDV1"/>
<reference evidence="1 2" key="1">
    <citation type="submission" date="2018-06" db="EMBL/GenBank/DDBJ databases">
        <authorList>
            <consortium name="Pathogen Informatics"/>
            <person name="Doyle S."/>
        </authorList>
    </citation>
    <scope>NUCLEOTIDE SEQUENCE [LARGE SCALE GENOMIC DNA]</scope>
    <source>
        <strain evidence="1 2">NCTC12195</strain>
    </source>
</reference>
<evidence type="ECO:0000313" key="2">
    <source>
        <dbReference type="Proteomes" id="UP000255277"/>
    </source>
</evidence>
<proteinExistence type="predicted"/>
<dbReference type="EMBL" id="UHDK01000001">
    <property type="protein sequence ID" value="SUM31930.1"/>
    <property type="molecule type" value="Genomic_DNA"/>
</dbReference>
<name>A0A380FDV1_STAGA</name>
<sequence>MINASSDYAKIKALSEEQQELNQTYEDDIARWSELEELKEQ</sequence>
<dbReference type="Proteomes" id="UP000255277">
    <property type="component" value="Unassembled WGS sequence"/>
</dbReference>
<accession>A0A380FDV1</accession>
<protein>
    <submittedName>
        <fullName evidence="1">ABC transporter ATPase</fullName>
    </submittedName>
</protein>
<evidence type="ECO:0000313" key="1">
    <source>
        <dbReference type="EMBL" id="SUM31930.1"/>
    </source>
</evidence>
<organism evidence="1 2">
    <name type="scientific">Staphylococcus gallinarum</name>
    <dbReference type="NCBI Taxonomy" id="1293"/>
    <lineage>
        <taxon>Bacteria</taxon>
        <taxon>Bacillati</taxon>
        <taxon>Bacillota</taxon>
        <taxon>Bacilli</taxon>
        <taxon>Bacillales</taxon>
        <taxon>Staphylococcaceae</taxon>
        <taxon>Staphylococcus</taxon>
    </lineage>
</organism>